<accession>A0AAD4GPC2</accession>
<protein>
    <submittedName>
        <fullName evidence="2">Uncharacterized protein</fullName>
    </submittedName>
</protein>
<evidence type="ECO:0000256" key="1">
    <source>
        <dbReference type="SAM" id="MobiDB-lite"/>
    </source>
</evidence>
<name>A0AAD4GPC2_ASPNN</name>
<comment type="caution">
    <text evidence="2">The sequence shown here is derived from an EMBL/GenBank/DDBJ whole genome shotgun (WGS) entry which is preliminary data.</text>
</comment>
<sequence length="112" mass="12150">MFRWSLRSRDRKTKADTATTALTIGVTKKEDKDGDDKQNGDGDEVDRHMLDGQMVQEMDAQGRAALQEMDTGTQDAKGVVHRGGIAELSAEEPRVAAELPGEQAGGKDHQGK</sequence>
<keyword evidence="3" id="KW-1185">Reference proteome</keyword>
<dbReference type="Proteomes" id="UP001194746">
    <property type="component" value="Unassembled WGS sequence"/>
</dbReference>
<dbReference type="AlphaFoldDB" id="A0AAD4GPC2"/>
<evidence type="ECO:0000313" key="3">
    <source>
        <dbReference type="Proteomes" id="UP001194746"/>
    </source>
</evidence>
<reference evidence="2" key="2">
    <citation type="submission" date="2020-02" db="EMBL/GenBank/DDBJ databases">
        <authorList>
            <person name="Gilchrist C.L.M."/>
            <person name="Chooi Y.-H."/>
        </authorList>
    </citation>
    <scope>NUCLEOTIDE SEQUENCE</scope>
    <source>
        <strain evidence="2">MST-FP2251</strain>
    </source>
</reference>
<evidence type="ECO:0000313" key="2">
    <source>
        <dbReference type="EMBL" id="KAF9884322.1"/>
    </source>
</evidence>
<gene>
    <name evidence="2" type="ORF">FE257_001900</name>
</gene>
<proteinExistence type="predicted"/>
<dbReference type="EMBL" id="VCAU01000126">
    <property type="protein sequence ID" value="KAF9884322.1"/>
    <property type="molecule type" value="Genomic_DNA"/>
</dbReference>
<feature type="region of interest" description="Disordered" evidence="1">
    <location>
        <begin position="27"/>
        <end position="50"/>
    </location>
</feature>
<feature type="region of interest" description="Disordered" evidence="1">
    <location>
        <begin position="87"/>
        <end position="112"/>
    </location>
</feature>
<organism evidence="2 3">
    <name type="scientific">Aspergillus nanangensis</name>
    <dbReference type="NCBI Taxonomy" id="2582783"/>
    <lineage>
        <taxon>Eukaryota</taxon>
        <taxon>Fungi</taxon>
        <taxon>Dikarya</taxon>
        <taxon>Ascomycota</taxon>
        <taxon>Pezizomycotina</taxon>
        <taxon>Eurotiomycetes</taxon>
        <taxon>Eurotiomycetidae</taxon>
        <taxon>Eurotiales</taxon>
        <taxon>Aspergillaceae</taxon>
        <taxon>Aspergillus</taxon>
        <taxon>Aspergillus subgen. Circumdati</taxon>
    </lineage>
</organism>
<reference evidence="2" key="1">
    <citation type="journal article" date="2019" name="Beilstein J. Org. Chem.">
        <title>Nanangenines: drimane sesquiterpenoids as the dominant metabolite cohort of a novel Australian fungus, Aspergillus nanangensis.</title>
        <authorList>
            <person name="Lacey H.J."/>
            <person name="Gilchrist C.L.M."/>
            <person name="Crombie A."/>
            <person name="Kalaitzis J.A."/>
            <person name="Vuong D."/>
            <person name="Rutledge P.J."/>
            <person name="Turner P."/>
            <person name="Pitt J.I."/>
            <person name="Lacey E."/>
            <person name="Chooi Y.H."/>
            <person name="Piggott A.M."/>
        </authorList>
    </citation>
    <scope>NUCLEOTIDE SEQUENCE</scope>
    <source>
        <strain evidence="2">MST-FP2251</strain>
    </source>
</reference>